<keyword evidence="1" id="KW-0472">Membrane</keyword>
<feature type="transmembrane region" description="Helical" evidence="1">
    <location>
        <begin position="292"/>
        <end position="311"/>
    </location>
</feature>
<feature type="transmembrane region" description="Helical" evidence="1">
    <location>
        <begin position="107"/>
        <end position="127"/>
    </location>
</feature>
<feature type="transmembrane region" description="Helical" evidence="1">
    <location>
        <begin position="260"/>
        <end position="280"/>
    </location>
</feature>
<feature type="transmembrane region" description="Helical" evidence="1">
    <location>
        <begin position="214"/>
        <end position="240"/>
    </location>
</feature>
<keyword evidence="3" id="KW-1185">Reference proteome</keyword>
<keyword evidence="1" id="KW-0812">Transmembrane</keyword>
<accession>A0A915YHR4</accession>
<dbReference type="EMBL" id="AP026867">
    <property type="protein sequence ID" value="BDS13412.1"/>
    <property type="molecule type" value="Genomic_DNA"/>
</dbReference>
<gene>
    <name evidence="2" type="ORF">AsAng_0041490</name>
</gene>
<evidence type="ECO:0000256" key="1">
    <source>
        <dbReference type="SAM" id="Phobius"/>
    </source>
</evidence>
<reference evidence="2" key="1">
    <citation type="submission" date="2022-09" db="EMBL/GenBank/DDBJ databases">
        <title>Aureispira anguillicida sp. nov., isolated from Leptocephalus of Japanese eel Anguilla japonica.</title>
        <authorList>
            <person name="Yuasa K."/>
            <person name="Mekata T."/>
            <person name="Ikunari K."/>
        </authorList>
    </citation>
    <scope>NUCLEOTIDE SEQUENCE</scope>
    <source>
        <strain evidence="2">EL160426</strain>
    </source>
</reference>
<dbReference type="Proteomes" id="UP001060919">
    <property type="component" value="Chromosome"/>
</dbReference>
<keyword evidence="1" id="KW-1133">Transmembrane helix</keyword>
<organism evidence="2 3">
    <name type="scientific">Aureispira anguillae</name>
    <dbReference type="NCBI Taxonomy" id="2864201"/>
    <lineage>
        <taxon>Bacteria</taxon>
        <taxon>Pseudomonadati</taxon>
        <taxon>Bacteroidota</taxon>
        <taxon>Saprospiria</taxon>
        <taxon>Saprospirales</taxon>
        <taxon>Saprospiraceae</taxon>
        <taxon>Aureispira</taxon>
    </lineage>
</organism>
<evidence type="ECO:0000313" key="2">
    <source>
        <dbReference type="EMBL" id="BDS13412.1"/>
    </source>
</evidence>
<dbReference type="InterPro" id="IPR007498">
    <property type="entry name" value="PqiA-like"/>
</dbReference>
<feature type="transmembrane region" description="Helical" evidence="1">
    <location>
        <begin position="6"/>
        <end position="26"/>
    </location>
</feature>
<name>A0A915YHR4_9BACT</name>
<proteinExistence type="predicted"/>
<dbReference type="RefSeq" id="WP_264788685.1">
    <property type="nucleotide sequence ID" value="NZ_AP026867.1"/>
</dbReference>
<evidence type="ECO:0000313" key="3">
    <source>
        <dbReference type="Proteomes" id="UP001060919"/>
    </source>
</evidence>
<protein>
    <submittedName>
        <fullName evidence="2">Paraquat-inducible protein A</fullName>
    </submittedName>
</protein>
<feature type="transmembrane region" description="Helical" evidence="1">
    <location>
        <begin position="133"/>
        <end position="152"/>
    </location>
</feature>
<sequence>MPKKTIPILISLIFLIVSFILSSFLIQENAVYKKAKEQLAAELSYKNRFFNPEEWEPLEEHNADGFNYKDGQIDVNLYFGSSDKQKEKHNELTTTIQTAERAIQWRVFGLLISLLIYSLIMSAIYIYKKPPMVVLITLLSLSIICLYTGLFTPMLEIGAIERDLDLGTIPIQKNVLGFTIDLTVQKKFEGDIYFYYQSKSIAQLIQLLFNQNNFLVGFSILLFSVIFPLLKTCLMVYFVFRPQIEAKKWFKNIVLNLSKWSMADVFVVAIFLGFLAFGNLQAGVGTYSNISIGLYFFFAYCMLSIISSMLVKMPTEETF</sequence>
<dbReference type="AlphaFoldDB" id="A0A915YHR4"/>
<dbReference type="Pfam" id="PF04403">
    <property type="entry name" value="PqiA"/>
    <property type="match status" value="1"/>
</dbReference>
<dbReference type="KEGG" id="aup:AsAng_0041490"/>